<keyword evidence="2" id="KW-0560">Oxidoreductase</keyword>
<dbReference type="SUPFAM" id="SSF54909">
    <property type="entry name" value="Dimeric alpha+beta barrel"/>
    <property type="match status" value="1"/>
</dbReference>
<evidence type="ECO:0000313" key="3">
    <source>
        <dbReference type="Proteomes" id="UP000198951"/>
    </source>
</evidence>
<dbReference type="PANTHER" id="PTHR33336">
    <property type="entry name" value="QUINOL MONOOXYGENASE YGIN-RELATED"/>
    <property type="match status" value="1"/>
</dbReference>
<dbReference type="Proteomes" id="UP000198951">
    <property type="component" value="Unassembled WGS sequence"/>
</dbReference>
<protein>
    <submittedName>
        <fullName evidence="2">Quinol monooxygenase YgiN</fullName>
    </submittedName>
</protein>
<dbReference type="AlphaFoldDB" id="A0A1H4BX60"/>
<name>A0A1H4BX60_9FLAO</name>
<evidence type="ECO:0000259" key="1">
    <source>
        <dbReference type="PROSITE" id="PS51725"/>
    </source>
</evidence>
<dbReference type="RefSeq" id="WP_091088050.1">
    <property type="nucleotide sequence ID" value="NZ_FNRD01000005.1"/>
</dbReference>
<sequence length="96" mass="10608">MSKITVVAKIVAKEENRELVKTELLKLVASSVKEAGCINYNCLQDNDDANTFTMYENWKDAEALTLHAATPHYVAFQTAAKDAIAEFAVNKMTLLA</sequence>
<dbReference type="Pfam" id="PF03992">
    <property type="entry name" value="ABM"/>
    <property type="match status" value="1"/>
</dbReference>
<dbReference type="InterPro" id="IPR011008">
    <property type="entry name" value="Dimeric_a/b-barrel"/>
</dbReference>
<organism evidence="2 3">
    <name type="scientific">Flavobacterium gillisiae</name>
    <dbReference type="NCBI Taxonomy" id="150146"/>
    <lineage>
        <taxon>Bacteria</taxon>
        <taxon>Pseudomonadati</taxon>
        <taxon>Bacteroidota</taxon>
        <taxon>Flavobacteriia</taxon>
        <taxon>Flavobacteriales</taxon>
        <taxon>Flavobacteriaceae</taxon>
        <taxon>Flavobacterium</taxon>
    </lineage>
</organism>
<proteinExistence type="predicted"/>
<reference evidence="3" key="1">
    <citation type="submission" date="2016-10" db="EMBL/GenBank/DDBJ databases">
        <authorList>
            <person name="Varghese N."/>
            <person name="Submissions S."/>
        </authorList>
    </citation>
    <scope>NUCLEOTIDE SEQUENCE [LARGE SCALE GENOMIC DNA]</scope>
    <source>
        <strain evidence="3">DSM 22376</strain>
    </source>
</reference>
<dbReference type="EMBL" id="FNRD01000005">
    <property type="protein sequence ID" value="SEA52647.1"/>
    <property type="molecule type" value="Genomic_DNA"/>
</dbReference>
<dbReference type="Gene3D" id="3.30.70.100">
    <property type="match status" value="1"/>
</dbReference>
<evidence type="ECO:0000313" key="2">
    <source>
        <dbReference type="EMBL" id="SEA52647.1"/>
    </source>
</evidence>
<gene>
    <name evidence="2" type="ORF">SAMN05443667_105113</name>
</gene>
<dbReference type="GO" id="GO:0004497">
    <property type="term" value="F:monooxygenase activity"/>
    <property type="evidence" value="ECO:0007669"/>
    <property type="project" value="UniProtKB-KW"/>
</dbReference>
<dbReference type="STRING" id="150146.SAMN05443667_105113"/>
<feature type="domain" description="ABM" evidence="1">
    <location>
        <begin position="4"/>
        <end position="92"/>
    </location>
</feature>
<dbReference type="OrthoDB" id="9806189at2"/>
<keyword evidence="2" id="KW-0503">Monooxygenase</keyword>
<keyword evidence="3" id="KW-1185">Reference proteome</keyword>
<dbReference type="PROSITE" id="PS51725">
    <property type="entry name" value="ABM"/>
    <property type="match status" value="1"/>
</dbReference>
<dbReference type="PANTHER" id="PTHR33336:SF3">
    <property type="entry name" value="ABM DOMAIN-CONTAINING PROTEIN"/>
    <property type="match status" value="1"/>
</dbReference>
<dbReference type="InterPro" id="IPR007138">
    <property type="entry name" value="ABM_dom"/>
</dbReference>
<accession>A0A1H4BX60</accession>
<dbReference type="InterPro" id="IPR050744">
    <property type="entry name" value="AI-2_Isomerase_LsrG"/>
</dbReference>